<feature type="region of interest" description="Disordered" evidence="1">
    <location>
        <begin position="53"/>
        <end position="73"/>
    </location>
</feature>
<dbReference type="Pfam" id="PF07841">
    <property type="entry name" value="DM4_12"/>
    <property type="match status" value="1"/>
</dbReference>
<keyword evidence="2" id="KW-0732">Signal</keyword>
<proteinExistence type="predicted"/>
<name>A0A0N8DJF4_9CRUS</name>
<feature type="chain" id="PRO_5013460535" evidence="2">
    <location>
        <begin position="21"/>
        <end position="269"/>
    </location>
</feature>
<accession>A0A0N8DJF4</accession>
<feature type="compositionally biased region" description="Polar residues" evidence="1">
    <location>
        <begin position="60"/>
        <end position="73"/>
    </location>
</feature>
<sequence>MISSQPIVLMIVVALVAVNAESFFSRRRNAQQPFQRFNTNSNFRQRLGTQGANNYPLASPLQQPQSTGNSRDLATTNYAGAAAYDGHTSNYGTGYDNREGSINPLSALVAPLAALALLGAAGAVASNPVLMTLAVLSSGRKRRAVSLEKIGRDDLTAELQSKLHEMETLEKYIVQVPEQEKQQKKLMATYLSCSGFTESSNSCLDRVVCDYSIRPGKMTDLEKDVISIILYNIMSNGYVSQEYKERLRTAAQYGRSRGQCSAFICDQLN</sequence>
<evidence type="ECO:0000313" key="3">
    <source>
        <dbReference type="EMBL" id="JAN15021.1"/>
    </source>
</evidence>
<feature type="signal peptide" evidence="2">
    <location>
        <begin position="1"/>
        <end position="20"/>
    </location>
</feature>
<reference evidence="3" key="1">
    <citation type="submission" date="2015-10" db="EMBL/GenBank/DDBJ databases">
        <title>EvidentialGene: Evidence-directed Construction of Complete mRNA Transcriptomes without Genomes.</title>
        <authorList>
            <person name="Gilbert D.G."/>
        </authorList>
    </citation>
    <scope>NUCLEOTIDE SEQUENCE</scope>
</reference>
<evidence type="ECO:0000256" key="1">
    <source>
        <dbReference type="SAM" id="MobiDB-lite"/>
    </source>
</evidence>
<protein>
    <submittedName>
        <fullName evidence="3">Uncharacterized protein</fullName>
    </submittedName>
</protein>
<dbReference type="AlphaFoldDB" id="A0A0N8DJF4"/>
<dbReference type="EMBL" id="GDIQ01079716">
    <property type="protein sequence ID" value="JAN15021.1"/>
    <property type="molecule type" value="Transcribed_RNA"/>
</dbReference>
<organism evidence="3">
    <name type="scientific">Daphnia magna</name>
    <dbReference type="NCBI Taxonomy" id="35525"/>
    <lineage>
        <taxon>Eukaryota</taxon>
        <taxon>Metazoa</taxon>
        <taxon>Ecdysozoa</taxon>
        <taxon>Arthropoda</taxon>
        <taxon>Crustacea</taxon>
        <taxon>Branchiopoda</taxon>
        <taxon>Diplostraca</taxon>
        <taxon>Cladocera</taxon>
        <taxon>Anomopoda</taxon>
        <taxon>Daphniidae</taxon>
        <taxon>Daphnia</taxon>
    </lineage>
</organism>
<evidence type="ECO:0000256" key="2">
    <source>
        <dbReference type="SAM" id="SignalP"/>
    </source>
</evidence>
<dbReference type="InterPro" id="IPR006631">
    <property type="entry name" value="DM4_12"/>
</dbReference>